<dbReference type="GO" id="GO:0006260">
    <property type="term" value="P:DNA replication"/>
    <property type="evidence" value="ECO:0007669"/>
    <property type="project" value="InterPro"/>
</dbReference>
<reference evidence="6 7" key="2">
    <citation type="submission" date="2019-01" db="EMBL/GenBank/DDBJ databases">
        <title>A chromosome length genome reference of the Java medaka (oryzias javanicus).</title>
        <authorList>
            <person name="Herpin A."/>
            <person name="Takehana Y."/>
            <person name="Naruse K."/>
            <person name="Ansai S."/>
            <person name="Kawaguchi M."/>
        </authorList>
    </citation>
    <scope>NUCLEOTIDE SEQUENCE [LARGE SCALE GENOMIC DNA]</scope>
    <source>
        <strain evidence="6">RS831</strain>
        <tissue evidence="6">Whole body</tissue>
    </source>
</reference>
<dbReference type="CDD" id="cd22289">
    <property type="entry name" value="RecQL4_SLD2_NTD"/>
    <property type="match status" value="1"/>
</dbReference>
<feature type="compositionally biased region" description="Basic and acidic residues" evidence="4">
    <location>
        <begin position="406"/>
        <end position="421"/>
    </location>
</feature>
<dbReference type="AlphaFoldDB" id="A0A3S2Q1I9"/>
<feature type="domain" description="CCHC-type" evidence="5">
    <location>
        <begin position="517"/>
        <end position="531"/>
    </location>
</feature>
<dbReference type="EMBL" id="CM012447">
    <property type="protein sequence ID" value="RVE67271.1"/>
    <property type="molecule type" value="Genomic_DNA"/>
</dbReference>
<feature type="compositionally biased region" description="Basic and acidic residues" evidence="4">
    <location>
        <begin position="47"/>
        <end position="56"/>
    </location>
</feature>
<sequence length="590" mass="64899">MDRYDEVKRLLKRWELQFVGEYRRKPCKDDVDQAPEDIRGLYREYRTLNRAKEQSGSRDPQSQRRSGSAELPAPLKDSDCWGAHLNRRAMPGPPPKLTQQDRDGLQASSQYYGLKLKNNLAALRKDQPSVLKKSKLTGRVPLSFLMDDRTKSKPSSGSAGAALMVKAEPPSRRRTPPSTPPQTCSPAEPEEPFRALEAEPGDAVRSGRRNEPAGDFSSAVEEETGGSPEESGGGDGPPVAGGGDGPPEAPDSRGPSPRNADSGTPTLFEGRPPFLKRCVGAGVGRPTPARRLSLVDRRWLQRCQVFGEMSVEEPPAAGNQEMKPEENDSGGKEGRAETEREHDPEAPQKRGDRKPEEEQTGGGVASGSLKSRKTRRKRQREEDTPEEGGQQKKKKKRRSSIPPEPPRGEEEKPERPREPPRENLLGEIQEEFVTRGFQTPSAKPRAAKGAEGNFVKINLKKKSHVKGYALRGQGLRRQLSLQKFQMKGERFGGGGGRFGRGRRGGFRGGASRHGDTCFRCGGSGHWATDCRGAVPPPPDPEEPAAEEEEPFELPTLEEVARATGTLQTGPPDSQHHLEKERGPTRKMRLC</sequence>
<dbReference type="GO" id="GO:0008270">
    <property type="term" value="F:zinc ion binding"/>
    <property type="evidence" value="ECO:0007669"/>
    <property type="project" value="UniProtKB-KW"/>
</dbReference>
<dbReference type="Gene3D" id="1.10.10.1460">
    <property type="match status" value="1"/>
</dbReference>
<name>A0A3S2Q1I9_ORYJA</name>
<feature type="region of interest" description="Disordered" evidence="4">
    <location>
        <begin position="309"/>
        <end position="450"/>
    </location>
</feature>
<protein>
    <recommendedName>
        <fullName evidence="5">CCHC-type domain-containing protein</fullName>
    </recommendedName>
</protein>
<feature type="compositionally biased region" description="Acidic residues" evidence="4">
    <location>
        <begin position="539"/>
        <end position="551"/>
    </location>
</feature>
<evidence type="ECO:0000256" key="4">
    <source>
        <dbReference type="SAM" id="MobiDB-lite"/>
    </source>
</evidence>
<dbReference type="PROSITE" id="PS50158">
    <property type="entry name" value="ZF_CCHC"/>
    <property type="match status" value="1"/>
</dbReference>
<feature type="compositionally biased region" description="Polar residues" evidence="4">
    <location>
        <begin position="57"/>
        <end position="66"/>
    </location>
</feature>
<comment type="subcellular location">
    <subcellularLocation>
        <location evidence="1">Nucleus</location>
    </subcellularLocation>
</comment>
<evidence type="ECO:0000313" key="7">
    <source>
        <dbReference type="Proteomes" id="UP000283210"/>
    </source>
</evidence>
<dbReference type="Pfam" id="PF11719">
    <property type="entry name" value="Drc1-Sld2"/>
    <property type="match status" value="1"/>
</dbReference>
<dbReference type="InterPro" id="IPR001878">
    <property type="entry name" value="Znf_CCHC"/>
</dbReference>
<keyword evidence="3" id="KW-0862">Zinc</keyword>
<evidence type="ECO:0000313" key="6">
    <source>
        <dbReference type="EMBL" id="RVE67271.1"/>
    </source>
</evidence>
<evidence type="ECO:0000259" key="5">
    <source>
        <dbReference type="PROSITE" id="PS50158"/>
    </source>
</evidence>
<proteinExistence type="predicted"/>
<reference evidence="6 7" key="1">
    <citation type="submission" date="2018-11" db="EMBL/GenBank/DDBJ databases">
        <authorList>
            <person name="Lopez-Roques C."/>
            <person name="Donnadieu C."/>
            <person name="Bouchez O."/>
            <person name="Klopp C."/>
            <person name="Cabau C."/>
            <person name="Zahm M."/>
        </authorList>
    </citation>
    <scope>NUCLEOTIDE SEQUENCE [LARGE SCALE GENOMIC DNA]</scope>
    <source>
        <strain evidence="6">RS831</strain>
        <tissue evidence="6">Whole body</tissue>
    </source>
</reference>
<organism evidence="6 7">
    <name type="scientific">Oryzias javanicus</name>
    <name type="common">Javanese ricefish</name>
    <name type="synonym">Aplocheilus javanicus</name>
    <dbReference type="NCBI Taxonomy" id="123683"/>
    <lineage>
        <taxon>Eukaryota</taxon>
        <taxon>Metazoa</taxon>
        <taxon>Chordata</taxon>
        <taxon>Craniata</taxon>
        <taxon>Vertebrata</taxon>
        <taxon>Euteleostomi</taxon>
        <taxon>Actinopterygii</taxon>
        <taxon>Neopterygii</taxon>
        <taxon>Teleostei</taxon>
        <taxon>Neoteleostei</taxon>
        <taxon>Acanthomorphata</taxon>
        <taxon>Ovalentaria</taxon>
        <taxon>Atherinomorphae</taxon>
        <taxon>Beloniformes</taxon>
        <taxon>Adrianichthyidae</taxon>
        <taxon>Oryziinae</taxon>
        <taxon>Oryzias</taxon>
    </lineage>
</organism>
<evidence type="ECO:0000256" key="2">
    <source>
        <dbReference type="ARBA" id="ARBA00023242"/>
    </source>
</evidence>
<feature type="region of interest" description="Disordered" evidence="4">
    <location>
        <begin position="530"/>
        <end position="590"/>
    </location>
</feature>
<gene>
    <name evidence="6" type="ORF">OJAV_G00115640</name>
</gene>
<dbReference type="Pfam" id="PF00098">
    <property type="entry name" value="zf-CCHC"/>
    <property type="match status" value="1"/>
</dbReference>
<feature type="compositionally biased region" description="Basic and acidic residues" evidence="4">
    <location>
        <begin position="322"/>
        <end position="357"/>
    </location>
</feature>
<dbReference type="OrthoDB" id="18781at2759"/>
<keyword evidence="3" id="KW-0863">Zinc-finger</keyword>
<feature type="compositionally biased region" description="Basic and acidic residues" evidence="4">
    <location>
        <begin position="573"/>
        <end position="583"/>
    </location>
</feature>
<dbReference type="InterPro" id="IPR036875">
    <property type="entry name" value="Znf_CCHC_sf"/>
</dbReference>
<dbReference type="GO" id="GO:0003676">
    <property type="term" value="F:nucleic acid binding"/>
    <property type="evidence" value="ECO:0007669"/>
    <property type="project" value="InterPro"/>
</dbReference>
<feature type="region of interest" description="Disordered" evidence="4">
    <location>
        <begin position="47"/>
        <end position="109"/>
    </location>
</feature>
<dbReference type="InterPro" id="IPR021110">
    <property type="entry name" value="DNA_rep_checkpnt_protein"/>
</dbReference>
<accession>A0A3S2Q1I9</accession>
<keyword evidence="3" id="KW-0479">Metal-binding</keyword>
<keyword evidence="7" id="KW-1185">Reference proteome</keyword>
<keyword evidence="2" id="KW-0539">Nucleus</keyword>
<evidence type="ECO:0000256" key="1">
    <source>
        <dbReference type="ARBA" id="ARBA00004123"/>
    </source>
</evidence>
<dbReference type="Gene3D" id="4.10.60.10">
    <property type="entry name" value="Zinc finger, CCHC-type"/>
    <property type="match status" value="1"/>
</dbReference>
<evidence type="ECO:0000256" key="3">
    <source>
        <dbReference type="PROSITE-ProRule" id="PRU00047"/>
    </source>
</evidence>
<feature type="compositionally biased region" description="Gly residues" evidence="4">
    <location>
        <begin position="231"/>
        <end position="245"/>
    </location>
</feature>
<dbReference type="Proteomes" id="UP000283210">
    <property type="component" value="Chromosome 11"/>
</dbReference>
<dbReference type="SUPFAM" id="SSF57756">
    <property type="entry name" value="Retrovirus zinc finger-like domains"/>
    <property type="match status" value="1"/>
</dbReference>
<dbReference type="SMART" id="SM00343">
    <property type="entry name" value="ZnF_C2HC"/>
    <property type="match status" value="1"/>
</dbReference>
<feature type="region of interest" description="Disordered" evidence="4">
    <location>
        <begin position="487"/>
        <end position="514"/>
    </location>
</feature>
<feature type="region of interest" description="Disordered" evidence="4">
    <location>
        <begin position="134"/>
        <end position="297"/>
    </location>
</feature>
<dbReference type="GO" id="GO:0005634">
    <property type="term" value="C:nucleus"/>
    <property type="evidence" value="ECO:0007669"/>
    <property type="project" value="UniProtKB-SubCell"/>
</dbReference>